<dbReference type="SUPFAM" id="SSF50814">
    <property type="entry name" value="Lipocalins"/>
    <property type="match status" value="1"/>
</dbReference>
<dbReference type="GeneID" id="20312907"/>
<evidence type="ECO:0000313" key="2">
    <source>
        <dbReference type="Proteomes" id="UP000007304"/>
    </source>
</evidence>
<dbReference type="InParanoid" id="H6C874"/>
<dbReference type="Proteomes" id="UP000007304">
    <property type="component" value="Unassembled WGS sequence"/>
</dbReference>
<reference evidence="1" key="1">
    <citation type="submission" date="2011-07" db="EMBL/GenBank/DDBJ databases">
        <title>The Genome Sequence of Exophiala (Wangiella) dermatitidis NIH/UT8656.</title>
        <authorList>
            <consortium name="The Broad Institute Genome Sequencing Platform"/>
            <person name="Cuomo C."/>
            <person name="Wang Z."/>
            <person name="Hunicke-Smith S."/>
            <person name="Szanislo P.J."/>
            <person name="Earl A."/>
            <person name="Young S.K."/>
            <person name="Zeng Q."/>
            <person name="Gargeya S."/>
            <person name="Fitzgerald M."/>
            <person name="Haas B."/>
            <person name="Abouelleil A."/>
            <person name="Alvarado L."/>
            <person name="Arachchi H.M."/>
            <person name="Berlin A."/>
            <person name="Brown A."/>
            <person name="Chapman S.B."/>
            <person name="Chen Z."/>
            <person name="Dunbar C."/>
            <person name="Freedman E."/>
            <person name="Gearin G."/>
            <person name="Gellesch M."/>
            <person name="Goldberg J."/>
            <person name="Griggs A."/>
            <person name="Gujja S."/>
            <person name="Heiman D."/>
            <person name="Howarth C."/>
            <person name="Larson L."/>
            <person name="Lui A."/>
            <person name="MacDonald P.J.P."/>
            <person name="Montmayeur A."/>
            <person name="Murphy C."/>
            <person name="Neiman D."/>
            <person name="Pearson M."/>
            <person name="Priest M."/>
            <person name="Roberts A."/>
            <person name="Saif S."/>
            <person name="Shea T."/>
            <person name="Shenoy N."/>
            <person name="Sisk P."/>
            <person name="Stolte C."/>
            <person name="Sykes S."/>
            <person name="Wortman J."/>
            <person name="Nusbaum C."/>
            <person name="Birren B."/>
        </authorList>
    </citation>
    <scope>NUCLEOTIDE SEQUENCE</scope>
    <source>
        <strain evidence="1">NIH/UT8656</strain>
    </source>
</reference>
<dbReference type="eggNOG" id="ENOG502S4MS">
    <property type="taxonomic scope" value="Eukaryota"/>
</dbReference>
<dbReference type="STRING" id="858893.H6C874"/>
<dbReference type="EMBL" id="JH226136">
    <property type="protein sequence ID" value="EHY60301.1"/>
    <property type="molecule type" value="Genomic_DNA"/>
</dbReference>
<dbReference type="OrthoDB" id="9975758at2759"/>
<dbReference type="RefSeq" id="XP_009160762.1">
    <property type="nucleotide sequence ID" value="XM_009162514.1"/>
</dbReference>
<dbReference type="InterPro" id="IPR012674">
    <property type="entry name" value="Calycin"/>
</dbReference>
<sequence>MAGSERIEGVVNFRPPSTVNIHKADTETHKFHFQPPPVSFMQGIWYVTHSTLPMWKTNRNVTITYTPLENDMQVLDDLVEYQPLTSDKHKTVKGVDTPTADPAGGAYSWRGRGWLRIASSHWEVLGYGDQDGGWMVTYFNKTLFTPAGIDIYARRKGGLSEEMLGWIKDQLRAVKAEDPKFAGLADGVFAIHHNW</sequence>
<evidence type="ECO:0000313" key="1">
    <source>
        <dbReference type="EMBL" id="EHY60301.1"/>
    </source>
</evidence>
<dbReference type="VEuPathDB" id="FungiDB:HMPREF1120_08268"/>
<dbReference type="HOGENOM" id="CLU_094640_0_0_1"/>
<gene>
    <name evidence="1" type="ORF">HMPREF1120_08268</name>
</gene>
<organism evidence="1 2">
    <name type="scientific">Exophiala dermatitidis (strain ATCC 34100 / CBS 525.76 / NIH/UT8656)</name>
    <name type="common">Black yeast</name>
    <name type="synonym">Wangiella dermatitidis</name>
    <dbReference type="NCBI Taxonomy" id="858893"/>
    <lineage>
        <taxon>Eukaryota</taxon>
        <taxon>Fungi</taxon>
        <taxon>Dikarya</taxon>
        <taxon>Ascomycota</taxon>
        <taxon>Pezizomycotina</taxon>
        <taxon>Eurotiomycetes</taxon>
        <taxon>Chaetothyriomycetidae</taxon>
        <taxon>Chaetothyriales</taxon>
        <taxon>Herpotrichiellaceae</taxon>
        <taxon>Exophiala</taxon>
    </lineage>
</organism>
<accession>H6C874</accession>
<evidence type="ECO:0008006" key="3">
    <source>
        <dbReference type="Google" id="ProtNLM"/>
    </source>
</evidence>
<name>H6C874_EXODN</name>
<protein>
    <recommendedName>
        <fullName evidence="3">Lipocalin-like domain-containing protein</fullName>
    </recommendedName>
</protein>
<proteinExistence type="predicted"/>
<keyword evidence="2" id="KW-1185">Reference proteome</keyword>
<dbReference type="AlphaFoldDB" id="H6C874"/>
<dbReference type="OMA" id="EWRGSGW"/>